<dbReference type="PROSITE" id="PS51720">
    <property type="entry name" value="G_AIG1"/>
    <property type="match status" value="1"/>
</dbReference>
<evidence type="ECO:0000259" key="5">
    <source>
        <dbReference type="PROSITE" id="PS51720"/>
    </source>
</evidence>
<dbReference type="PANTHER" id="PTHR10903:SF189">
    <property type="entry name" value="NTGP4"/>
    <property type="match status" value="1"/>
</dbReference>
<feature type="domain" description="AIG1-type G" evidence="5">
    <location>
        <begin position="22"/>
        <end position="227"/>
    </location>
</feature>
<dbReference type="Pfam" id="PF04548">
    <property type="entry name" value="AIG1"/>
    <property type="match status" value="1"/>
</dbReference>
<sequence>MIQQDKMGGSATLSDGWEFASTEARTLVLVGRTGDGKSSTGNSILGRKAFRSMPQSAGVTSTCEIQRTQLPNGQILDVIDTPGLFDFSADPGIVGNEIVKCVDLAKDGIHAVLLVLSVRSRFSREEQATVQSFLEFFGNKISDYMIVVFTGGDDLEYNDVTLDDYLGADPLKEILSMCRNRLLLFDNRTKDPIKKVEQLKDLLFQVNLVVKNNDGKPYTNNWFKELKEGAMNYHNLKANVDSSTAYSEQDIKELKDEMQRSYEEQIRRITEAVETKLKETMQRLEKQLEEEHAARIAAEQNAKEAQKKSEDESRELRDLLESSRRETNELRNRMPAPAPAPGCNIL</sequence>
<dbReference type="STRING" id="4096.A0A1U7YLA5"/>
<keyword evidence="3" id="KW-0342">GTP-binding</keyword>
<dbReference type="AlphaFoldDB" id="A0A1U7YLA5"/>
<dbReference type="RefSeq" id="XP_009802771.1">
    <property type="nucleotide sequence ID" value="XM_009804469.1"/>
</dbReference>
<dbReference type="InterPro" id="IPR027417">
    <property type="entry name" value="P-loop_NTPase"/>
</dbReference>
<organism evidence="6 8">
    <name type="scientific">Nicotiana sylvestris</name>
    <name type="common">Wood tobacco</name>
    <name type="synonym">South American tobacco</name>
    <dbReference type="NCBI Taxonomy" id="4096"/>
    <lineage>
        <taxon>Eukaryota</taxon>
        <taxon>Viridiplantae</taxon>
        <taxon>Streptophyta</taxon>
        <taxon>Embryophyta</taxon>
        <taxon>Tracheophyta</taxon>
        <taxon>Spermatophyta</taxon>
        <taxon>Magnoliopsida</taxon>
        <taxon>eudicotyledons</taxon>
        <taxon>Gunneridae</taxon>
        <taxon>Pentapetalae</taxon>
        <taxon>asterids</taxon>
        <taxon>lamiids</taxon>
        <taxon>Solanales</taxon>
        <taxon>Solanaceae</taxon>
        <taxon>Nicotianoideae</taxon>
        <taxon>Nicotianeae</taxon>
        <taxon>Nicotiana</taxon>
    </lineage>
</organism>
<dbReference type="SUPFAM" id="SSF52540">
    <property type="entry name" value="P-loop containing nucleoside triphosphate hydrolases"/>
    <property type="match status" value="1"/>
</dbReference>
<evidence type="ECO:0000313" key="6">
    <source>
        <dbReference type="Proteomes" id="UP000189701"/>
    </source>
</evidence>
<reference evidence="7 8" key="2">
    <citation type="submission" date="2025-04" db="UniProtKB">
        <authorList>
            <consortium name="RefSeq"/>
        </authorList>
    </citation>
    <scope>IDENTIFICATION</scope>
    <source>
        <tissue evidence="7 8">Leaf</tissue>
    </source>
</reference>
<evidence type="ECO:0000256" key="3">
    <source>
        <dbReference type="ARBA" id="ARBA00023134"/>
    </source>
</evidence>
<evidence type="ECO:0000256" key="2">
    <source>
        <dbReference type="ARBA" id="ARBA00022741"/>
    </source>
</evidence>
<evidence type="ECO:0000256" key="4">
    <source>
        <dbReference type="SAM" id="MobiDB-lite"/>
    </source>
</evidence>
<feature type="region of interest" description="Disordered" evidence="4">
    <location>
        <begin position="297"/>
        <end position="346"/>
    </location>
</feature>
<dbReference type="InterPro" id="IPR006703">
    <property type="entry name" value="G_AIG1"/>
</dbReference>
<evidence type="ECO:0000313" key="8">
    <source>
        <dbReference type="RefSeq" id="XP_009802771.1"/>
    </source>
</evidence>
<accession>A0A1U7YLA5</accession>
<dbReference type="PANTHER" id="PTHR10903">
    <property type="entry name" value="GTPASE, IMAP FAMILY MEMBER-RELATED"/>
    <property type="match status" value="1"/>
</dbReference>
<dbReference type="CDD" id="cd01852">
    <property type="entry name" value="AIG1"/>
    <property type="match status" value="1"/>
</dbReference>
<name>A0A1U7YLA5_NICSY</name>
<proteinExistence type="inferred from homology"/>
<keyword evidence="6" id="KW-1185">Reference proteome</keyword>
<dbReference type="InterPro" id="IPR045058">
    <property type="entry name" value="GIMA/IAN/Toc"/>
</dbReference>
<evidence type="ECO:0000313" key="7">
    <source>
        <dbReference type="RefSeq" id="XP_009802770.1"/>
    </source>
</evidence>
<comment type="similarity">
    <text evidence="1">Belongs to the TRAFAC class TrmE-Era-EngA-EngB-Septin-like GTPase superfamily. AIG1/Toc34/Toc159-like paraseptin GTPase family. IAN subfamily.</text>
</comment>
<dbReference type="eggNOG" id="ENOG502R7PE">
    <property type="taxonomic scope" value="Eukaryota"/>
</dbReference>
<dbReference type="GO" id="GO:0005525">
    <property type="term" value="F:GTP binding"/>
    <property type="evidence" value="ECO:0007669"/>
    <property type="project" value="UniProtKB-KW"/>
</dbReference>
<dbReference type="Proteomes" id="UP000189701">
    <property type="component" value="Unplaced"/>
</dbReference>
<dbReference type="KEGG" id="nsy:104248244"/>
<reference evidence="6" key="1">
    <citation type="journal article" date="2013" name="Genome Biol.">
        <title>Reference genomes and transcriptomes of Nicotiana sylvestris and Nicotiana tomentosiformis.</title>
        <authorList>
            <person name="Sierro N."/>
            <person name="Battey J.N."/>
            <person name="Ouadi S."/>
            <person name="Bovet L."/>
            <person name="Goepfert S."/>
            <person name="Bakaher N."/>
            <person name="Peitsch M.C."/>
            <person name="Ivanov N.V."/>
        </authorList>
    </citation>
    <scope>NUCLEOTIDE SEQUENCE [LARGE SCALE GENOMIC DNA]</scope>
</reference>
<dbReference type="FunFam" id="3.40.50.300:FF:000840">
    <property type="entry name" value="Immune-associated nucleotide-binding protein 9"/>
    <property type="match status" value="1"/>
</dbReference>
<dbReference type="GeneID" id="104248244"/>
<dbReference type="Gene3D" id="3.40.50.300">
    <property type="entry name" value="P-loop containing nucleotide triphosphate hydrolases"/>
    <property type="match status" value="1"/>
</dbReference>
<gene>
    <name evidence="7 8" type="primary">LOC104248244</name>
</gene>
<protein>
    <submittedName>
        <fullName evidence="7 8">Protein AIG1-like</fullName>
    </submittedName>
</protein>
<feature type="compositionally biased region" description="Basic and acidic residues" evidence="4">
    <location>
        <begin position="301"/>
        <end position="332"/>
    </location>
</feature>
<keyword evidence="2" id="KW-0547">Nucleotide-binding</keyword>
<dbReference type="RefSeq" id="XP_009802770.1">
    <property type="nucleotide sequence ID" value="XM_009804468.1"/>
</dbReference>
<evidence type="ECO:0000256" key="1">
    <source>
        <dbReference type="ARBA" id="ARBA00008535"/>
    </source>
</evidence>